<dbReference type="OrthoDB" id="5275938at2759"/>
<proteinExistence type="predicted"/>
<evidence type="ECO:0000313" key="1">
    <source>
        <dbReference type="EMBL" id="KAF4633963.1"/>
    </source>
</evidence>
<protein>
    <submittedName>
        <fullName evidence="1">Uncharacterized protein</fullName>
    </submittedName>
</protein>
<name>A0A8H4RRF0_9HELO</name>
<organism evidence="1 2">
    <name type="scientific">Cudoniella acicularis</name>
    <dbReference type="NCBI Taxonomy" id="354080"/>
    <lineage>
        <taxon>Eukaryota</taxon>
        <taxon>Fungi</taxon>
        <taxon>Dikarya</taxon>
        <taxon>Ascomycota</taxon>
        <taxon>Pezizomycotina</taxon>
        <taxon>Leotiomycetes</taxon>
        <taxon>Helotiales</taxon>
        <taxon>Tricladiaceae</taxon>
        <taxon>Cudoniella</taxon>
    </lineage>
</organism>
<comment type="caution">
    <text evidence="1">The sequence shown here is derived from an EMBL/GenBank/DDBJ whole genome shotgun (WGS) entry which is preliminary data.</text>
</comment>
<dbReference type="AlphaFoldDB" id="A0A8H4RRF0"/>
<evidence type="ECO:0000313" key="2">
    <source>
        <dbReference type="Proteomes" id="UP000566819"/>
    </source>
</evidence>
<dbReference type="EMBL" id="JAAMPI010000218">
    <property type="protein sequence ID" value="KAF4633963.1"/>
    <property type="molecule type" value="Genomic_DNA"/>
</dbReference>
<dbReference type="Proteomes" id="UP000566819">
    <property type="component" value="Unassembled WGS sequence"/>
</dbReference>
<keyword evidence="2" id="KW-1185">Reference proteome</keyword>
<sequence length="186" mass="20945">MCNLYLCAQTVTGFLPLWVHDLDGMMKEAEVSGWLFIARVFGKEISEKLALDLLQNMKLDFSGKMLNEKGVEIKDPIPEGIIENIRSIRLTIFQSLLNVVYSAMDVISSRSLANGIAQCYHNGDACDVMAYGAMCLAMQKEGLWPRKKPSEILMSIKDLKIMLDRAEDHVWSCSNKVKDKSHTSCH</sequence>
<gene>
    <name evidence="1" type="ORF">G7Y89_g4143</name>
</gene>
<reference evidence="1 2" key="1">
    <citation type="submission" date="2020-03" db="EMBL/GenBank/DDBJ databases">
        <title>Draft Genome Sequence of Cudoniella acicularis.</title>
        <authorList>
            <person name="Buettner E."/>
            <person name="Kellner H."/>
        </authorList>
    </citation>
    <scope>NUCLEOTIDE SEQUENCE [LARGE SCALE GENOMIC DNA]</scope>
    <source>
        <strain evidence="1 2">DSM 108380</strain>
    </source>
</reference>
<accession>A0A8H4RRF0</accession>